<feature type="region of interest" description="Disordered" evidence="14">
    <location>
        <begin position="54"/>
        <end position="82"/>
    </location>
</feature>
<evidence type="ECO:0000256" key="12">
    <source>
        <dbReference type="PROSITE-ProRule" id="PRU01360"/>
    </source>
</evidence>
<organism evidence="18">
    <name type="scientific">Acidithiobacillus caldus</name>
    <dbReference type="NCBI Taxonomy" id="33059"/>
    <lineage>
        <taxon>Bacteria</taxon>
        <taxon>Pseudomonadati</taxon>
        <taxon>Pseudomonadota</taxon>
        <taxon>Acidithiobacillia</taxon>
        <taxon>Acidithiobacillales</taxon>
        <taxon>Acidithiobacillaceae</taxon>
        <taxon>Acidithiobacillus</taxon>
    </lineage>
</organism>
<comment type="similarity">
    <text evidence="12 13">Belongs to the TonB-dependent receptor family.</text>
</comment>
<dbReference type="Pfam" id="PF07715">
    <property type="entry name" value="Plug"/>
    <property type="match status" value="1"/>
</dbReference>
<keyword evidence="9 13" id="KW-0798">TonB box</keyword>
<accession>B7SUZ2</accession>
<keyword evidence="6 15" id="KW-0732">Signal</keyword>
<evidence type="ECO:0000256" key="6">
    <source>
        <dbReference type="ARBA" id="ARBA00022729"/>
    </source>
</evidence>
<evidence type="ECO:0000256" key="14">
    <source>
        <dbReference type="SAM" id="MobiDB-lite"/>
    </source>
</evidence>
<evidence type="ECO:0000256" key="13">
    <source>
        <dbReference type="RuleBase" id="RU003357"/>
    </source>
</evidence>
<dbReference type="EMBL" id="EU747017">
    <property type="protein sequence ID" value="ACI62954.1"/>
    <property type="molecule type" value="Genomic_DNA"/>
</dbReference>
<evidence type="ECO:0000256" key="7">
    <source>
        <dbReference type="ARBA" id="ARBA00023004"/>
    </source>
</evidence>
<proteinExistence type="inferred from homology"/>
<evidence type="ECO:0000259" key="16">
    <source>
        <dbReference type="Pfam" id="PF00593"/>
    </source>
</evidence>
<evidence type="ECO:0000256" key="8">
    <source>
        <dbReference type="ARBA" id="ARBA00023065"/>
    </source>
</evidence>
<name>B7SUZ2_9PROT</name>
<keyword evidence="7" id="KW-0408">Iron</keyword>
<evidence type="ECO:0000256" key="15">
    <source>
        <dbReference type="SAM" id="SignalP"/>
    </source>
</evidence>
<feature type="chain" id="PRO_5002863996" evidence="15">
    <location>
        <begin position="40"/>
        <end position="755"/>
    </location>
</feature>
<evidence type="ECO:0000256" key="10">
    <source>
        <dbReference type="ARBA" id="ARBA00023136"/>
    </source>
</evidence>
<evidence type="ECO:0000259" key="17">
    <source>
        <dbReference type="Pfam" id="PF07715"/>
    </source>
</evidence>
<comment type="subcellular location">
    <subcellularLocation>
        <location evidence="1 12">Cell outer membrane</location>
        <topology evidence="1 12">Multi-pass membrane protein</topology>
    </subcellularLocation>
</comment>
<feature type="domain" description="TonB-dependent receptor-like beta-barrel" evidence="16">
    <location>
        <begin position="283"/>
        <end position="717"/>
    </location>
</feature>
<dbReference type="PROSITE" id="PS52016">
    <property type="entry name" value="TONB_DEPENDENT_REC_3"/>
    <property type="match status" value="1"/>
</dbReference>
<reference evidence="18" key="1">
    <citation type="submission" date="2008-05" db="EMBL/GenBank/DDBJ databases">
        <title>Microbial iron management mechanisms in extremely acidic environments: comparative genomics evidence for diversity and versatility.</title>
        <authorList>
            <person name="Osorio H.M."/>
            <person name="Martinez V."/>
            <person name="Nieto P.A."/>
            <person name="Holmes D.S."/>
            <person name="Quatrini R."/>
        </authorList>
    </citation>
    <scope>NUCLEOTIDE SEQUENCE</scope>
</reference>
<dbReference type="PANTHER" id="PTHR32552:SF89">
    <property type="entry name" value="CATECHOLATE SIDEROPHORE RECEPTOR FIU"/>
    <property type="match status" value="1"/>
</dbReference>
<feature type="signal peptide" evidence="15">
    <location>
        <begin position="1"/>
        <end position="39"/>
    </location>
</feature>
<dbReference type="InterPro" id="IPR000531">
    <property type="entry name" value="Beta-barrel_TonB"/>
</dbReference>
<evidence type="ECO:0000256" key="11">
    <source>
        <dbReference type="ARBA" id="ARBA00023237"/>
    </source>
</evidence>
<dbReference type="GO" id="GO:0009279">
    <property type="term" value="C:cell outer membrane"/>
    <property type="evidence" value="ECO:0007669"/>
    <property type="project" value="UniProtKB-SubCell"/>
</dbReference>
<evidence type="ECO:0000313" key="18">
    <source>
        <dbReference type="EMBL" id="ACI62954.1"/>
    </source>
</evidence>
<keyword evidence="2 12" id="KW-0813">Transport</keyword>
<dbReference type="InterPro" id="IPR036942">
    <property type="entry name" value="Beta-barrel_TonB_sf"/>
</dbReference>
<feature type="domain" description="TonB-dependent receptor plug" evidence="17">
    <location>
        <begin position="79"/>
        <end position="185"/>
    </location>
</feature>
<evidence type="ECO:0000256" key="9">
    <source>
        <dbReference type="ARBA" id="ARBA00023077"/>
    </source>
</evidence>
<keyword evidence="4" id="KW-0410">Iron transport</keyword>
<dbReference type="Pfam" id="PF00593">
    <property type="entry name" value="TonB_dep_Rec_b-barrel"/>
    <property type="match status" value="1"/>
</dbReference>
<keyword evidence="5 12" id="KW-0812">Transmembrane</keyword>
<keyword evidence="8" id="KW-0406">Ion transport</keyword>
<protein>
    <submittedName>
        <fullName evidence="18">TonB-dependent outer membrane receptor FecA5</fullName>
    </submittedName>
</protein>
<evidence type="ECO:0000256" key="3">
    <source>
        <dbReference type="ARBA" id="ARBA00022452"/>
    </source>
</evidence>
<dbReference type="Gene3D" id="2.170.130.10">
    <property type="entry name" value="TonB-dependent receptor, plug domain"/>
    <property type="match status" value="1"/>
</dbReference>
<evidence type="ECO:0000256" key="4">
    <source>
        <dbReference type="ARBA" id="ARBA00022496"/>
    </source>
</evidence>
<dbReference type="AlphaFoldDB" id="B7SUZ2"/>
<evidence type="ECO:0000256" key="5">
    <source>
        <dbReference type="ARBA" id="ARBA00022692"/>
    </source>
</evidence>
<keyword evidence="11 12" id="KW-0998">Cell outer membrane</keyword>
<dbReference type="SUPFAM" id="SSF56935">
    <property type="entry name" value="Porins"/>
    <property type="match status" value="1"/>
</dbReference>
<keyword evidence="3 12" id="KW-1134">Transmembrane beta strand</keyword>
<dbReference type="InterPro" id="IPR037066">
    <property type="entry name" value="Plug_dom_sf"/>
</dbReference>
<dbReference type="GO" id="GO:0015344">
    <property type="term" value="F:siderophore uptake transmembrane transporter activity"/>
    <property type="evidence" value="ECO:0007669"/>
    <property type="project" value="TreeGrafter"/>
</dbReference>
<keyword evidence="18" id="KW-0675">Receptor</keyword>
<dbReference type="PANTHER" id="PTHR32552">
    <property type="entry name" value="FERRICHROME IRON RECEPTOR-RELATED"/>
    <property type="match status" value="1"/>
</dbReference>
<dbReference type="InterPro" id="IPR039426">
    <property type="entry name" value="TonB-dep_rcpt-like"/>
</dbReference>
<keyword evidence="10 12" id="KW-0472">Membrane</keyword>
<evidence type="ECO:0000256" key="1">
    <source>
        <dbReference type="ARBA" id="ARBA00004571"/>
    </source>
</evidence>
<evidence type="ECO:0000256" key="2">
    <source>
        <dbReference type="ARBA" id="ARBA00022448"/>
    </source>
</evidence>
<sequence>MTKPIFAYGAKGASTVFSHTVKTLQIAVLIALAPGMAHAADSLGTVTAAEAGSADAGGSTQSYGPQSAPALAPGKSPLSATEPTTVLDSHYIENAVMGDADFNQIANLAPGVSGGFNSNGPGVGESKLNLRGFSDGEFNMTYDGIPFGDTNDFTHHSTAYFPASTIDRVVVERGPGNADNLGYATFGGSVNLFSPDPSAKASGKLGFLYGSNNTLLFKARANSGALPWPGGARYLVNYQHKSSDGYQTFSPVKGDNVLFKMFVPLGESTLVTLLSTFNWNTYYQSDATKGQLTESQALRYGKDFALGDNPLLANYYAYNRTEKHTGFSYIRVQSALAEGFSLDNSVYYYFYHNSTLSSSSKDPLAGLSSVVLANGKKVQGIPGYDKLNGYWLVGNILRLNKDWSFGRATAGLWVETGATQRGRVDYDLLTGAPNFDQKAVPGIISGINNVQFDQHSGTRNLQPFAQFAWRPTESLTVTPGVKYIRFTRSMSALINQKSRLPAFYSQSYHSTLPFLTVNYRLDKENSAYLQFAKGFLAPPLDVLQTANGEKNRLNPETTTNYQVGFNHQSEHWVWDADVYYIDFNNRYAIDPNSPLSDPYYYNQGGVIYKGVEGEVTYALGNGLALYANGSINSAKSKETNKTISAAPLYTAAAAVLYDAKPYHFALVYKRTGRQYVRDDAQYPLPALNNVDLKLGYDIVPPTPMIKNLRLGFDIYNLTDERGVYQAKVKGPQPSPSDTFNFQAPRSFYGSVTASF</sequence>
<dbReference type="Gene3D" id="2.40.170.20">
    <property type="entry name" value="TonB-dependent receptor, beta-barrel domain"/>
    <property type="match status" value="1"/>
</dbReference>
<dbReference type="InterPro" id="IPR012910">
    <property type="entry name" value="Plug_dom"/>
</dbReference>